<reference evidence="3" key="1">
    <citation type="submission" date="2016-06" db="UniProtKB">
        <authorList>
            <consortium name="WormBaseParasite"/>
        </authorList>
    </citation>
    <scope>IDENTIFICATION</scope>
</reference>
<dbReference type="OrthoDB" id="5868486at2759"/>
<evidence type="ECO:0000313" key="2">
    <source>
        <dbReference type="Proteomes" id="UP000271098"/>
    </source>
</evidence>
<organism evidence="3">
    <name type="scientific">Gongylonema pulchrum</name>
    <dbReference type="NCBI Taxonomy" id="637853"/>
    <lineage>
        <taxon>Eukaryota</taxon>
        <taxon>Metazoa</taxon>
        <taxon>Ecdysozoa</taxon>
        <taxon>Nematoda</taxon>
        <taxon>Chromadorea</taxon>
        <taxon>Rhabditida</taxon>
        <taxon>Spirurina</taxon>
        <taxon>Spiruromorpha</taxon>
        <taxon>Spiruroidea</taxon>
        <taxon>Gongylonematidae</taxon>
        <taxon>Gongylonema</taxon>
    </lineage>
</organism>
<name>A0A183F0G1_9BILA</name>
<dbReference type="AlphaFoldDB" id="A0A183F0G1"/>
<evidence type="ECO:0000313" key="1">
    <source>
        <dbReference type="EMBL" id="VDN48698.1"/>
    </source>
</evidence>
<proteinExistence type="predicted"/>
<reference evidence="1 2" key="2">
    <citation type="submission" date="2018-11" db="EMBL/GenBank/DDBJ databases">
        <authorList>
            <consortium name="Pathogen Informatics"/>
        </authorList>
    </citation>
    <scope>NUCLEOTIDE SEQUENCE [LARGE SCALE GENOMIC DNA]</scope>
</reference>
<dbReference type="Proteomes" id="UP000271098">
    <property type="component" value="Unassembled WGS sequence"/>
</dbReference>
<evidence type="ECO:0000313" key="3">
    <source>
        <dbReference type="WBParaSite" id="GPUH_0002673201-mRNA-1"/>
    </source>
</evidence>
<keyword evidence="2" id="KW-1185">Reference proteome</keyword>
<protein>
    <submittedName>
        <fullName evidence="3">CSD domain-containing protein</fullName>
    </submittedName>
</protein>
<sequence length="111" mass="12429">MRKSKVKCDEQKITIVEDSHGEKKFKIVENLPGGQKFKIVEDSHGEKKFKIVEDSDRPKTIKMVLPVRQCVPCPCSAAPTVCPLVPINHCPCNVQIGQLLPCPVYSGQYNH</sequence>
<dbReference type="WBParaSite" id="GPUH_0002673201-mRNA-1">
    <property type="protein sequence ID" value="GPUH_0002673201-mRNA-1"/>
    <property type="gene ID" value="GPUH_0002673201"/>
</dbReference>
<accession>A0A183F0G1</accession>
<gene>
    <name evidence="1" type="ORF">GPUH_LOCUS26702</name>
</gene>
<dbReference type="EMBL" id="UYRT01113217">
    <property type="protein sequence ID" value="VDN48698.1"/>
    <property type="molecule type" value="Genomic_DNA"/>
</dbReference>